<evidence type="ECO:0000313" key="1">
    <source>
        <dbReference type="EMBL" id="KAI3726434.1"/>
    </source>
</evidence>
<name>A0ACB9BWR0_9ASTR</name>
<proteinExistence type="predicted"/>
<comment type="caution">
    <text evidence="1">The sequence shown here is derived from an EMBL/GenBank/DDBJ whole genome shotgun (WGS) entry which is preliminary data.</text>
</comment>
<reference evidence="1 2" key="2">
    <citation type="journal article" date="2022" name="Mol. Ecol. Resour.">
        <title>The genomes of chicory, endive, great burdock and yacon provide insights into Asteraceae paleo-polyploidization history and plant inulin production.</title>
        <authorList>
            <person name="Fan W."/>
            <person name="Wang S."/>
            <person name="Wang H."/>
            <person name="Wang A."/>
            <person name="Jiang F."/>
            <person name="Liu H."/>
            <person name="Zhao H."/>
            <person name="Xu D."/>
            <person name="Zhang Y."/>
        </authorList>
    </citation>
    <scope>NUCLEOTIDE SEQUENCE [LARGE SCALE GENOMIC DNA]</scope>
    <source>
        <strain evidence="2">cv. Yunnan</strain>
        <tissue evidence="1">Leaves</tissue>
    </source>
</reference>
<sequence>MSTMISSFTCAVVPPLRPEHRVRSWLQIRAQSLGDKGRSRNLVDSSMKILKDRIEVIRTKERLERRSRPHGWDYDSNYISRHRKQPEYTKTLALICGTSSLSVLTGTALLYIFSVIAHLSL</sequence>
<gene>
    <name evidence="1" type="ORF">L1987_66231</name>
</gene>
<dbReference type="Proteomes" id="UP001056120">
    <property type="component" value="Linkage Group LG22"/>
</dbReference>
<protein>
    <submittedName>
        <fullName evidence="1">Uncharacterized protein</fullName>
    </submittedName>
</protein>
<organism evidence="1 2">
    <name type="scientific">Smallanthus sonchifolius</name>
    <dbReference type="NCBI Taxonomy" id="185202"/>
    <lineage>
        <taxon>Eukaryota</taxon>
        <taxon>Viridiplantae</taxon>
        <taxon>Streptophyta</taxon>
        <taxon>Embryophyta</taxon>
        <taxon>Tracheophyta</taxon>
        <taxon>Spermatophyta</taxon>
        <taxon>Magnoliopsida</taxon>
        <taxon>eudicotyledons</taxon>
        <taxon>Gunneridae</taxon>
        <taxon>Pentapetalae</taxon>
        <taxon>asterids</taxon>
        <taxon>campanulids</taxon>
        <taxon>Asterales</taxon>
        <taxon>Asteraceae</taxon>
        <taxon>Asteroideae</taxon>
        <taxon>Heliantheae alliance</taxon>
        <taxon>Millerieae</taxon>
        <taxon>Smallanthus</taxon>
    </lineage>
</organism>
<keyword evidence="2" id="KW-1185">Reference proteome</keyword>
<evidence type="ECO:0000313" key="2">
    <source>
        <dbReference type="Proteomes" id="UP001056120"/>
    </source>
</evidence>
<accession>A0ACB9BWR0</accession>
<dbReference type="EMBL" id="CM042039">
    <property type="protein sequence ID" value="KAI3726434.1"/>
    <property type="molecule type" value="Genomic_DNA"/>
</dbReference>
<reference evidence="2" key="1">
    <citation type="journal article" date="2022" name="Mol. Ecol. Resour.">
        <title>The genomes of chicory, endive, great burdock and yacon provide insights into Asteraceae palaeo-polyploidization history and plant inulin production.</title>
        <authorList>
            <person name="Fan W."/>
            <person name="Wang S."/>
            <person name="Wang H."/>
            <person name="Wang A."/>
            <person name="Jiang F."/>
            <person name="Liu H."/>
            <person name="Zhao H."/>
            <person name="Xu D."/>
            <person name="Zhang Y."/>
        </authorList>
    </citation>
    <scope>NUCLEOTIDE SEQUENCE [LARGE SCALE GENOMIC DNA]</scope>
    <source>
        <strain evidence="2">cv. Yunnan</strain>
    </source>
</reference>